<gene>
    <name evidence="1" type="ORF">ADL29_11090</name>
</gene>
<sequence length="76" mass="8534">MHQLTEWQLDEMTVTTELIVTCAVMPGWDSNQAITAAFSWGSVARRGRGTTPRRRLVVRARPRACRLTLRGVPPTV</sequence>
<proteinExistence type="predicted"/>
<organism evidence="1 2">
    <name type="scientific">Streptomyces chattanoogensis</name>
    <dbReference type="NCBI Taxonomy" id="66876"/>
    <lineage>
        <taxon>Bacteria</taxon>
        <taxon>Bacillati</taxon>
        <taxon>Actinomycetota</taxon>
        <taxon>Actinomycetes</taxon>
        <taxon>Kitasatosporales</taxon>
        <taxon>Streptomycetaceae</taxon>
        <taxon>Streptomyces</taxon>
    </lineage>
</organism>
<evidence type="ECO:0000313" key="2">
    <source>
        <dbReference type="Proteomes" id="UP000037982"/>
    </source>
</evidence>
<dbReference type="RefSeq" id="WP_053923491.1">
    <property type="nucleotide sequence ID" value="NZ_LGKG01000079.1"/>
</dbReference>
<keyword evidence="2" id="KW-1185">Reference proteome</keyword>
<reference evidence="2" key="1">
    <citation type="submission" date="2015-07" db="EMBL/GenBank/DDBJ databases">
        <authorList>
            <person name="Ju K.-S."/>
            <person name="Doroghazi J.R."/>
            <person name="Metcalf W.W."/>
        </authorList>
    </citation>
    <scope>NUCLEOTIDE SEQUENCE [LARGE SCALE GENOMIC DNA]</scope>
    <source>
        <strain evidence="2">NRRL ISP-5002</strain>
    </source>
</reference>
<comment type="caution">
    <text evidence="1">The sequence shown here is derived from an EMBL/GenBank/DDBJ whole genome shotgun (WGS) entry which is preliminary data.</text>
</comment>
<accession>A0A0N0H1R1</accession>
<dbReference type="AlphaFoldDB" id="A0A0N0H1R1"/>
<protein>
    <submittedName>
        <fullName evidence="1">Uncharacterized protein</fullName>
    </submittedName>
</protein>
<dbReference type="Proteomes" id="UP000037982">
    <property type="component" value="Unassembled WGS sequence"/>
</dbReference>
<dbReference type="EMBL" id="LGKG01000079">
    <property type="protein sequence ID" value="KPC64709.1"/>
    <property type="molecule type" value="Genomic_DNA"/>
</dbReference>
<evidence type="ECO:0000313" key="1">
    <source>
        <dbReference type="EMBL" id="KPC64709.1"/>
    </source>
</evidence>
<name>A0A0N0H1R1_9ACTN</name>